<dbReference type="AlphaFoldDB" id="A0A0A9ASH0"/>
<protein>
    <submittedName>
        <fullName evidence="1">Uncharacterized protein</fullName>
    </submittedName>
</protein>
<dbReference type="EMBL" id="GBRH01243834">
    <property type="protein sequence ID" value="JAD54061.1"/>
    <property type="molecule type" value="Transcribed_RNA"/>
</dbReference>
<accession>A0A0A9ASH0</accession>
<reference evidence="1" key="1">
    <citation type="submission" date="2014-09" db="EMBL/GenBank/DDBJ databases">
        <authorList>
            <person name="Magalhaes I.L.F."/>
            <person name="Oliveira U."/>
            <person name="Santos F.R."/>
            <person name="Vidigal T.H.D.A."/>
            <person name="Brescovit A.D."/>
            <person name="Santos A.J."/>
        </authorList>
    </citation>
    <scope>NUCLEOTIDE SEQUENCE</scope>
    <source>
        <tissue evidence="1">Shoot tissue taken approximately 20 cm above the soil surface</tissue>
    </source>
</reference>
<proteinExistence type="predicted"/>
<reference evidence="1" key="2">
    <citation type="journal article" date="2015" name="Data Brief">
        <title>Shoot transcriptome of the giant reed, Arundo donax.</title>
        <authorList>
            <person name="Barrero R.A."/>
            <person name="Guerrero F.D."/>
            <person name="Moolhuijzen P."/>
            <person name="Goolsby J.A."/>
            <person name="Tidwell J."/>
            <person name="Bellgard S.E."/>
            <person name="Bellgard M.I."/>
        </authorList>
    </citation>
    <scope>NUCLEOTIDE SEQUENCE</scope>
    <source>
        <tissue evidence="1">Shoot tissue taken approximately 20 cm above the soil surface</tissue>
    </source>
</reference>
<sequence>MKFPLLYREISMVISIFWKLMISLQQDYVICTFM</sequence>
<organism evidence="1">
    <name type="scientific">Arundo donax</name>
    <name type="common">Giant reed</name>
    <name type="synonym">Donax arundinaceus</name>
    <dbReference type="NCBI Taxonomy" id="35708"/>
    <lineage>
        <taxon>Eukaryota</taxon>
        <taxon>Viridiplantae</taxon>
        <taxon>Streptophyta</taxon>
        <taxon>Embryophyta</taxon>
        <taxon>Tracheophyta</taxon>
        <taxon>Spermatophyta</taxon>
        <taxon>Magnoliopsida</taxon>
        <taxon>Liliopsida</taxon>
        <taxon>Poales</taxon>
        <taxon>Poaceae</taxon>
        <taxon>PACMAD clade</taxon>
        <taxon>Arundinoideae</taxon>
        <taxon>Arundineae</taxon>
        <taxon>Arundo</taxon>
    </lineage>
</organism>
<name>A0A0A9ASH0_ARUDO</name>
<evidence type="ECO:0000313" key="1">
    <source>
        <dbReference type="EMBL" id="JAD54061.1"/>
    </source>
</evidence>